<organism evidence="1 2">
    <name type="scientific">Puccinia coronata f. sp. avenae</name>
    <dbReference type="NCBI Taxonomy" id="200324"/>
    <lineage>
        <taxon>Eukaryota</taxon>
        <taxon>Fungi</taxon>
        <taxon>Dikarya</taxon>
        <taxon>Basidiomycota</taxon>
        <taxon>Pucciniomycotina</taxon>
        <taxon>Pucciniomycetes</taxon>
        <taxon>Pucciniales</taxon>
        <taxon>Pucciniaceae</taxon>
        <taxon>Puccinia</taxon>
    </lineage>
</organism>
<protein>
    <submittedName>
        <fullName evidence="1">Uncharacterized protein</fullName>
    </submittedName>
</protein>
<keyword evidence="2" id="KW-1185">Reference proteome</keyword>
<dbReference type="AlphaFoldDB" id="A0A2N5U8U2"/>
<accession>A0A2N5U8U2</accession>
<reference evidence="1 2" key="1">
    <citation type="submission" date="2017-11" db="EMBL/GenBank/DDBJ databases">
        <title>De novo assembly and phasing of dikaryotic genomes from two isolates of Puccinia coronata f. sp. avenae, the causal agent of oat crown rust.</title>
        <authorList>
            <person name="Miller M.E."/>
            <person name="Zhang Y."/>
            <person name="Omidvar V."/>
            <person name="Sperschneider J."/>
            <person name="Schwessinger B."/>
            <person name="Raley C."/>
            <person name="Palmer J.M."/>
            <person name="Garnica D."/>
            <person name="Upadhyaya N."/>
            <person name="Rathjen J."/>
            <person name="Taylor J.M."/>
            <person name="Park R.F."/>
            <person name="Dodds P.N."/>
            <person name="Hirsch C.D."/>
            <person name="Kianian S.F."/>
            <person name="Figueroa M."/>
        </authorList>
    </citation>
    <scope>NUCLEOTIDE SEQUENCE [LARGE SCALE GENOMIC DNA]</scope>
    <source>
        <strain evidence="1">12NC29</strain>
    </source>
</reference>
<dbReference type="Proteomes" id="UP000235388">
    <property type="component" value="Unassembled WGS sequence"/>
</dbReference>
<name>A0A2N5U8U2_9BASI</name>
<sequence>MKVIVSQIITVLISLSAIIAPVIPVYNAEWVEAHDGPREFISRTKRDRIREQGEMETFGITNTHGIRRMTIINNTPESAIELTNKWKNQQTYRPVAASFSPTLRTYPATGSGHDHKTFRISLYYHQLLFP</sequence>
<gene>
    <name evidence="1" type="ORF">PCANC_20077</name>
</gene>
<proteinExistence type="predicted"/>
<dbReference type="EMBL" id="PGCJ01000283">
    <property type="protein sequence ID" value="PLW34157.1"/>
    <property type="molecule type" value="Genomic_DNA"/>
</dbReference>
<evidence type="ECO:0000313" key="2">
    <source>
        <dbReference type="Proteomes" id="UP000235388"/>
    </source>
</evidence>
<comment type="caution">
    <text evidence="1">The sequence shown here is derived from an EMBL/GenBank/DDBJ whole genome shotgun (WGS) entry which is preliminary data.</text>
</comment>
<evidence type="ECO:0000313" key="1">
    <source>
        <dbReference type="EMBL" id="PLW34157.1"/>
    </source>
</evidence>